<dbReference type="GO" id="GO:0016740">
    <property type="term" value="F:transferase activity"/>
    <property type="evidence" value="ECO:0007669"/>
    <property type="project" value="InterPro"/>
</dbReference>
<name>A0A1B6NQP5_9ZZZZ</name>
<proteinExistence type="predicted"/>
<dbReference type="PROSITE" id="PS51187">
    <property type="entry name" value="AUTOINDUCER_SYNTH_2"/>
    <property type="match status" value="1"/>
</dbReference>
<reference evidence="1" key="1">
    <citation type="submission" date="2013-11" db="EMBL/GenBank/DDBJ databases">
        <title>Microbial diversity, functional groups and degradation webs in Northern and Southern Mediterranean and Red Sea marine crude oil polluted sites.</title>
        <authorList>
            <person name="Daffonchio D."/>
            <person name="Mapelli F."/>
            <person name="Ferrer M."/>
            <person name="Richter M."/>
            <person name="Cherif A."/>
            <person name="Malkawi H.I."/>
            <person name="Yakimov M.M."/>
            <person name="Abdel-Fattah Y.R."/>
            <person name="Blaghen M."/>
            <person name="Golyshin P.N."/>
            <person name="Kalogerakis N."/>
            <person name="Boon N."/>
            <person name="Magagnini M."/>
            <person name="Fava F."/>
        </authorList>
    </citation>
    <scope>NUCLEOTIDE SEQUENCE</scope>
</reference>
<dbReference type="Gene3D" id="3.40.630.30">
    <property type="match status" value="1"/>
</dbReference>
<dbReference type="InterPro" id="IPR001690">
    <property type="entry name" value="Autoind_synthase"/>
</dbReference>
<evidence type="ECO:0000313" key="1">
    <source>
        <dbReference type="EMBL" id="KTF05776.1"/>
    </source>
</evidence>
<organism evidence="1">
    <name type="scientific">marine sediment metagenome</name>
    <dbReference type="NCBI Taxonomy" id="412755"/>
    <lineage>
        <taxon>unclassified sequences</taxon>
        <taxon>metagenomes</taxon>
        <taxon>ecological metagenomes</taxon>
    </lineage>
</organism>
<dbReference type="SUPFAM" id="SSF55729">
    <property type="entry name" value="Acyl-CoA N-acyltransferases (Nat)"/>
    <property type="match status" value="1"/>
</dbReference>
<gene>
    <name evidence="1" type="ORF">MGSAQ_002728</name>
</gene>
<feature type="non-terminal residue" evidence="1">
    <location>
        <position position="62"/>
    </location>
</feature>
<dbReference type="InterPro" id="IPR016181">
    <property type="entry name" value="Acyl_CoA_acyltransferase"/>
</dbReference>
<dbReference type="Pfam" id="PF00765">
    <property type="entry name" value="Autoind_synth"/>
    <property type="match status" value="1"/>
</dbReference>
<dbReference type="AlphaFoldDB" id="A0A1B6NQP5"/>
<comment type="caution">
    <text evidence="1">The sequence shown here is derived from an EMBL/GenBank/DDBJ whole genome shotgun (WGS) entry which is preliminary data.</text>
</comment>
<sequence length="62" mass="7350">MFANLFRARKQSFIVHKNWDLPESDDMEFDQYDTPQSRWIAIHDMGEVLAGIRLTRPRDARG</sequence>
<protein>
    <submittedName>
        <fullName evidence="1">N-acyl-L-homoserine lactone synthetase-like protein</fullName>
    </submittedName>
</protein>
<accession>A0A1B6NQP5</accession>
<dbReference type="EMBL" id="AYSL01001573">
    <property type="protein sequence ID" value="KTF05776.1"/>
    <property type="molecule type" value="Genomic_DNA"/>
</dbReference>